<feature type="transmembrane region" description="Helical" evidence="1">
    <location>
        <begin position="52"/>
        <end position="72"/>
    </location>
</feature>
<dbReference type="RefSeq" id="WP_378228107.1">
    <property type="nucleotide sequence ID" value="NZ_JBHSLL010000012.1"/>
</dbReference>
<keyword evidence="1" id="KW-1133">Transmembrane helix</keyword>
<evidence type="ECO:0000313" key="2">
    <source>
        <dbReference type="EMBL" id="MFC5385211.1"/>
    </source>
</evidence>
<evidence type="ECO:0000256" key="1">
    <source>
        <dbReference type="SAM" id="Phobius"/>
    </source>
</evidence>
<dbReference type="EMBL" id="JBHSLL010000012">
    <property type="protein sequence ID" value="MFC5385211.1"/>
    <property type="molecule type" value="Genomic_DNA"/>
</dbReference>
<gene>
    <name evidence="2" type="ORF">ACFPLB_04425</name>
</gene>
<proteinExistence type="predicted"/>
<organism evidence="2 3">
    <name type="scientific">Aquamicrobium segne</name>
    <dbReference type="NCBI Taxonomy" id="469547"/>
    <lineage>
        <taxon>Bacteria</taxon>
        <taxon>Pseudomonadati</taxon>
        <taxon>Pseudomonadota</taxon>
        <taxon>Alphaproteobacteria</taxon>
        <taxon>Hyphomicrobiales</taxon>
        <taxon>Phyllobacteriaceae</taxon>
        <taxon>Aquamicrobium</taxon>
    </lineage>
</organism>
<comment type="caution">
    <text evidence="2">The sequence shown here is derived from an EMBL/GenBank/DDBJ whole genome shotgun (WGS) entry which is preliminary data.</text>
</comment>
<accession>A0ABW0GVE4</accession>
<protein>
    <recommendedName>
        <fullName evidence="4">DUF3618 domain-containing protein</fullName>
    </recommendedName>
</protein>
<evidence type="ECO:0008006" key="4">
    <source>
        <dbReference type="Google" id="ProtNLM"/>
    </source>
</evidence>
<keyword evidence="3" id="KW-1185">Reference proteome</keyword>
<dbReference type="Proteomes" id="UP001596016">
    <property type="component" value="Unassembled WGS sequence"/>
</dbReference>
<reference evidence="3" key="1">
    <citation type="journal article" date="2019" name="Int. J. Syst. Evol. Microbiol.">
        <title>The Global Catalogue of Microorganisms (GCM) 10K type strain sequencing project: providing services to taxonomists for standard genome sequencing and annotation.</title>
        <authorList>
            <consortium name="The Broad Institute Genomics Platform"/>
            <consortium name="The Broad Institute Genome Sequencing Center for Infectious Disease"/>
            <person name="Wu L."/>
            <person name="Ma J."/>
        </authorList>
    </citation>
    <scope>NUCLEOTIDE SEQUENCE [LARGE SCALE GENOMIC DNA]</scope>
    <source>
        <strain evidence="3">CGMCC 4.1415</strain>
    </source>
</reference>
<name>A0ABW0GVE4_9HYPH</name>
<keyword evidence="1" id="KW-0812">Transmembrane</keyword>
<sequence>MNEAEVRKIVADAVKETLTSIGIPADSPIEVQKDMAHLRAWRESVSTVKRQGLITAVGILTAGVIGAIWMAVKGSPS</sequence>
<evidence type="ECO:0000313" key="3">
    <source>
        <dbReference type="Proteomes" id="UP001596016"/>
    </source>
</evidence>
<keyword evidence="1" id="KW-0472">Membrane</keyword>